<dbReference type="InterPro" id="IPR043128">
    <property type="entry name" value="Rev_trsase/Diguanyl_cyclase"/>
</dbReference>
<dbReference type="InterPro" id="IPR000700">
    <property type="entry name" value="PAS-assoc_C"/>
</dbReference>
<dbReference type="FunFam" id="3.20.20.450:FF:000001">
    <property type="entry name" value="Cyclic di-GMP phosphodiesterase yahA"/>
    <property type="match status" value="1"/>
</dbReference>
<dbReference type="InterPro" id="IPR052155">
    <property type="entry name" value="Biofilm_reg_signaling"/>
</dbReference>
<dbReference type="SMART" id="SM00086">
    <property type="entry name" value="PAC"/>
    <property type="match status" value="2"/>
</dbReference>
<dbReference type="Pfam" id="PF00563">
    <property type="entry name" value="EAL"/>
    <property type="match status" value="1"/>
</dbReference>
<dbReference type="SUPFAM" id="SSF141868">
    <property type="entry name" value="EAL domain-like"/>
    <property type="match status" value="1"/>
</dbReference>
<dbReference type="InterPro" id="IPR035965">
    <property type="entry name" value="PAS-like_dom_sf"/>
</dbReference>
<dbReference type="EMBL" id="PPPD01000003">
    <property type="protein sequence ID" value="PNY79458.1"/>
    <property type="molecule type" value="Genomic_DNA"/>
</dbReference>
<sequence>MPQLPGDRSAGGHSPEPMLGALVESCCERYPAYRVEVRWGREGAEETWIWARGDHAGLSHGQVRLEAAGEAGRLDVWCAPAAEVPELGTLLSRLLALALEQRTRVTALQAAHDQLQAMMQATPLALYSLSLEGLVRSWNAAAEHALGVPQAEVVGHVVPDPALEQAFASLRHSVRSGQPVGTQHFERQLPGGAVQTYALSAAPFSTETQAVAGLVGVAHELTPAEQRLAAAEQQRSLLESVLAHANDSVLITEAEPVSAPGPRILYANEAFTRTTGYTLDEVRGQTPRILQGPRSDRRVLDRIKAALRAWQPIEVELINYRKDGSEFWVELSIAPVADERGWYTHWISIQRDVTDRKTSALQQERDRNQILELAARNVPLSTVLGQLLTSLERGFPGLRAAVVLGPPSGSGPPEAQDAAVYDPEPRPALPGDTLRRLLTLSGPHATSLEGPDGAAWSAELHPIRSAQGQRRGVLTLLCAQALRAPAPGARPTPLSPDERAQLEASAQLAGLVIDRYDAQRDLEHQALHDPLTGLPNRALFGRDVQHTLASSAPDALVAVGLMDLDRFKQVNDTLGHSAGDQLLQQVAARLRTHLRPIDLLARMGGDEFLMAFPQLSAPEQVDRLAERLIAALEQPFLLAEQEVFVRPSIGFSLYPIGTLSAEHLLQQADAAMYRAKRRGGGYSLYSPDTAAGRAAMTLESGLNRALERQEFILHYQPQFDVQSGAVVGLEALLRWQHPELGLIPPSDFIPLAEASGLIVPIGQWVLEQACLQAAMWSVQRPGLRMAVNLSARQFERDDLPQLVQGALNRSGLPAAQLELELTESMLMQAGVAGPALRHLSDLGVRLALDDFGTGFSNLASLKQFPIDVLKIDQSFIRGLSPGGAGEAKDQALVRAIIALAHALGLRVTVEGVEQASQLQFLREQRCEYAQGFLLARPQPAAQLGAWLDGTPESPWASPAPAGRPGREGSSPVPDR</sequence>
<feature type="domain" description="PAS" evidence="2">
    <location>
        <begin position="111"/>
        <end position="155"/>
    </location>
</feature>
<evidence type="ECO:0000259" key="4">
    <source>
        <dbReference type="PROSITE" id="PS50883"/>
    </source>
</evidence>
<feature type="domain" description="GGDEF" evidence="5">
    <location>
        <begin position="555"/>
        <end position="688"/>
    </location>
</feature>
<feature type="domain" description="EAL" evidence="4">
    <location>
        <begin position="695"/>
        <end position="951"/>
    </location>
</feature>
<dbReference type="PROSITE" id="PS50112">
    <property type="entry name" value="PAS"/>
    <property type="match status" value="2"/>
</dbReference>
<dbReference type="PROSITE" id="PS50887">
    <property type="entry name" value="GGDEF"/>
    <property type="match status" value="1"/>
</dbReference>
<dbReference type="NCBIfam" id="TIGR00229">
    <property type="entry name" value="sensory_box"/>
    <property type="match status" value="2"/>
</dbReference>
<dbReference type="CDD" id="cd01949">
    <property type="entry name" value="GGDEF"/>
    <property type="match status" value="1"/>
</dbReference>
<dbReference type="Proteomes" id="UP000236379">
    <property type="component" value="Unassembled WGS sequence"/>
</dbReference>
<dbReference type="InterPro" id="IPR035919">
    <property type="entry name" value="EAL_sf"/>
</dbReference>
<organism evidence="6 7">
    <name type="scientific">Deinococcus koreensis</name>
    <dbReference type="NCBI Taxonomy" id="2054903"/>
    <lineage>
        <taxon>Bacteria</taxon>
        <taxon>Thermotogati</taxon>
        <taxon>Deinococcota</taxon>
        <taxon>Deinococci</taxon>
        <taxon>Deinococcales</taxon>
        <taxon>Deinococcaceae</taxon>
        <taxon>Deinococcus</taxon>
    </lineage>
</organism>
<dbReference type="Pfam" id="PF00990">
    <property type="entry name" value="GGDEF"/>
    <property type="match status" value="1"/>
</dbReference>
<evidence type="ECO:0000256" key="1">
    <source>
        <dbReference type="SAM" id="MobiDB-lite"/>
    </source>
</evidence>
<dbReference type="InterPro" id="IPR001610">
    <property type="entry name" value="PAC"/>
</dbReference>
<dbReference type="Gene3D" id="3.20.20.450">
    <property type="entry name" value="EAL domain"/>
    <property type="match status" value="1"/>
</dbReference>
<dbReference type="Gene3D" id="3.30.450.20">
    <property type="entry name" value="PAS domain"/>
    <property type="match status" value="2"/>
</dbReference>
<dbReference type="AlphaFoldDB" id="A0A2K3USF5"/>
<dbReference type="InterPro" id="IPR013656">
    <property type="entry name" value="PAS_4"/>
</dbReference>
<dbReference type="RefSeq" id="WP_103313971.1">
    <property type="nucleotide sequence ID" value="NZ_PPPD01000003.1"/>
</dbReference>
<dbReference type="SUPFAM" id="SSF55073">
    <property type="entry name" value="Nucleotide cyclase"/>
    <property type="match status" value="1"/>
</dbReference>
<comment type="caution">
    <text evidence="6">The sequence shown here is derived from an EMBL/GenBank/DDBJ whole genome shotgun (WGS) entry which is preliminary data.</text>
</comment>
<keyword evidence="7" id="KW-1185">Reference proteome</keyword>
<dbReference type="NCBIfam" id="TIGR00254">
    <property type="entry name" value="GGDEF"/>
    <property type="match status" value="1"/>
</dbReference>
<proteinExistence type="predicted"/>
<dbReference type="Pfam" id="PF13426">
    <property type="entry name" value="PAS_9"/>
    <property type="match status" value="1"/>
</dbReference>
<dbReference type="Pfam" id="PF08448">
    <property type="entry name" value="PAS_4"/>
    <property type="match status" value="1"/>
</dbReference>
<dbReference type="SMART" id="SM00052">
    <property type="entry name" value="EAL"/>
    <property type="match status" value="1"/>
</dbReference>
<dbReference type="CDD" id="cd01948">
    <property type="entry name" value="EAL"/>
    <property type="match status" value="1"/>
</dbReference>
<dbReference type="InterPro" id="IPR000160">
    <property type="entry name" value="GGDEF_dom"/>
</dbReference>
<evidence type="ECO:0000259" key="2">
    <source>
        <dbReference type="PROSITE" id="PS50112"/>
    </source>
</evidence>
<feature type="domain" description="PAC" evidence="3">
    <location>
        <begin position="311"/>
        <end position="365"/>
    </location>
</feature>
<dbReference type="InterPro" id="IPR029787">
    <property type="entry name" value="Nucleotide_cyclase"/>
</dbReference>
<dbReference type="Gene3D" id="3.30.70.270">
    <property type="match status" value="1"/>
</dbReference>
<evidence type="ECO:0000259" key="5">
    <source>
        <dbReference type="PROSITE" id="PS50887"/>
    </source>
</evidence>
<dbReference type="SMART" id="SM00267">
    <property type="entry name" value="GGDEF"/>
    <property type="match status" value="1"/>
</dbReference>
<dbReference type="SUPFAM" id="SSF55785">
    <property type="entry name" value="PYP-like sensor domain (PAS domain)"/>
    <property type="match status" value="2"/>
</dbReference>
<feature type="region of interest" description="Disordered" evidence="1">
    <location>
        <begin position="945"/>
        <end position="975"/>
    </location>
</feature>
<name>A0A2K3USF5_9DEIO</name>
<evidence type="ECO:0000313" key="7">
    <source>
        <dbReference type="Proteomes" id="UP000236379"/>
    </source>
</evidence>
<dbReference type="SMART" id="SM00091">
    <property type="entry name" value="PAS"/>
    <property type="match status" value="2"/>
</dbReference>
<dbReference type="OrthoDB" id="9759607at2"/>
<feature type="domain" description="PAS" evidence="2">
    <location>
        <begin position="234"/>
        <end position="310"/>
    </location>
</feature>
<accession>A0A2K3USF5</accession>
<evidence type="ECO:0000313" key="6">
    <source>
        <dbReference type="EMBL" id="PNY79458.1"/>
    </source>
</evidence>
<dbReference type="PANTHER" id="PTHR44757">
    <property type="entry name" value="DIGUANYLATE CYCLASE DGCP"/>
    <property type="match status" value="1"/>
</dbReference>
<dbReference type="CDD" id="cd00130">
    <property type="entry name" value="PAS"/>
    <property type="match status" value="2"/>
</dbReference>
<feature type="region of interest" description="Disordered" evidence="1">
    <location>
        <begin position="406"/>
        <end position="431"/>
    </location>
</feature>
<reference evidence="6 7" key="1">
    <citation type="submission" date="2018-01" db="EMBL/GenBank/DDBJ databases">
        <title>Deinococcus koreensis sp. nov., a radiation-resistant bacterium isolated from river water.</title>
        <authorList>
            <person name="Choi A."/>
        </authorList>
    </citation>
    <scope>NUCLEOTIDE SEQUENCE [LARGE SCALE GENOMIC DNA]</scope>
    <source>
        <strain evidence="6 7">SJW1-2</strain>
    </source>
</reference>
<dbReference type="PROSITE" id="PS50883">
    <property type="entry name" value="EAL"/>
    <property type="match status" value="1"/>
</dbReference>
<gene>
    <name evidence="6" type="ORF">CVO96_18645</name>
</gene>
<dbReference type="PROSITE" id="PS50113">
    <property type="entry name" value="PAC"/>
    <property type="match status" value="1"/>
</dbReference>
<protein>
    <submittedName>
        <fullName evidence="6">PAS domain S-box protein</fullName>
    </submittedName>
</protein>
<dbReference type="PANTHER" id="PTHR44757:SF2">
    <property type="entry name" value="BIOFILM ARCHITECTURE MAINTENANCE PROTEIN MBAA"/>
    <property type="match status" value="1"/>
</dbReference>
<evidence type="ECO:0000259" key="3">
    <source>
        <dbReference type="PROSITE" id="PS50113"/>
    </source>
</evidence>
<dbReference type="InterPro" id="IPR001633">
    <property type="entry name" value="EAL_dom"/>
</dbReference>
<dbReference type="InterPro" id="IPR000014">
    <property type="entry name" value="PAS"/>
</dbReference>